<dbReference type="InterPro" id="IPR025339">
    <property type="entry name" value="DUF4245"/>
</dbReference>
<keyword evidence="2" id="KW-0472">Membrane</keyword>
<evidence type="ECO:0000313" key="3">
    <source>
        <dbReference type="EMBL" id="GJF15070.1"/>
    </source>
</evidence>
<dbReference type="Proteomes" id="UP001060504">
    <property type="component" value="Unassembled WGS sequence"/>
</dbReference>
<dbReference type="EMBL" id="BPRH01001881">
    <property type="protein sequence ID" value="GJF15070.1"/>
    <property type="molecule type" value="Genomic_DNA"/>
</dbReference>
<feature type="region of interest" description="Disordered" evidence="1">
    <location>
        <begin position="1"/>
        <end position="43"/>
    </location>
</feature>
<name>A0ABQ4VB74_9MYCO</name>
<organism evidence="3 4">
    <name type="scientific">Mycolicibacterium cyprinidarum</name>
    <dbReference type="NCBI Taxonomy" id="2860311"/>
    <lineage>
        <taxon>Bacteria</taxon>
        <taxon>Bacillati</taxon>
        <taxon>Actinomycetota</taxon>
        <taxon>Actinomycetes</taxon>
        <taxon>Mycobacteriales</taxon>
        <taxon>Mycobacteriaceae</taxon>
        <taxon>Mycolicibacterium</taxon>
    </lineage>
</organism>
<sequence length="252" mass="25902">MTTPPEPGQRVAGDPGSEPEDPGHEGARAGYPAPEPDVAGYPAPEPRAAKARLLNDGRDMFWSIAPLVLLCVILAGLLGMCSFAPTGPGPGPVPVYDAPAALQADADALKIPIRVPVLPDGWRANSGSRKGIDGGRTDPVTGQAVRAVSSTVGYLTPGGRYLSLTQSNADEDKLMASLGSALVPTGTQDVDGVTWIVYEGGERDGKPAEPFWTAQVRGPSGPAQLVLTGAAGTDEYRTLAAATQSQSPLPVT</sequence>
<evidence type="ECO:0000313" key="4">
    <source>
        <dbReference type="Proteomes" id="UP001060504"/>
    </source>
</evidence>
<keyword evidence="2" id="KW-0812">Transmembrane</keyword>
<proteinExistence type="predicted"/>
<accession>A0ABQ4VB74</accession>
<evidence type="ECO:0000256" key="1">
    <source>
        <dbReference type="SAM" id="MobiDB-lite"/>
    </source>
</evidence>
<gene>
    <name evidence="3" type="ORF">NGTWS1702_17880</name>
</gene>
<comment type="caution">
    <text evidence="3">The sequence shown here is derived from an EMBL/GenBank/DDBJ whole genome shotgun (WGS) entry which is preliminary data.</text>
</comment>
<evidence type="ECO:0000256" key="2">
    <source>
        <dbReference type="SAM" id="Phobius"/>
    </source>
</evidence>
<feature type="transmembrane region" description="Helical" evidence="2">
    <location>
        <begin position="60"/>
        <end position="80"/>
    </location>
</feature>
<keyword evidence="2" id="KW-1133">Transmembrane helix</keyword>
<keyword evidence="4" id="KW-1185">Reference proteome</keyword>
<dbReference type="Pfam" id="PF14030">
    <property type="entry name" value="DUF4245"/>
    <property type="match status" value="1"/>
</dbReference>
<protein>
    <submittedName>
        <fullName evidence="3">Membrane protein</fullName>
    </submittedName>
</protein>
<reference evidence="3 4" key="1">
    <citation type="submission" date="2021-08" db="EMBL/GenBank/DDBJ databases">
        <title>Draft genome sequence of Mycolicibacterium sp. NGTWS1702 strain.</title>
        <authorList>
            <person name="Matsumoto M."/>
            <person name="Tang B.C.C."/>
            <person name="Machida Y."/>
            <person name="Matoyama H."/>
            <person name="Kishihara T."/>
            <person name="Sato S."/>
            <person name="Kondo I."/>
            <person name="Sano M."/>
            <person name="Kato G."/>
        </authorList>
    </citation>
    <scope>NUCLEOTIDE SEQUENCE [LARGE SCALE GENOMIC DNA]</scope>
    <source>
        <strain evidence="3 4">NGTWSNA01</strain>
    </source>
</reference>